<reference evidence="2" key="1">
    <citation type="submission" date="2020-11" db="EMBL/GenBank/DDBJ databases">
        <authorList>
            <person name="Tran Van P."/>
        </authorList>
    </citation>
    <scope>NUCLEOTIDE SEQUENCE</scope>
</reference>
<dbReference type="AlphaFoldDB" id="A0A7R8Z4A0"/>
<organism evidence="2">
    <name type="scientific">Timema douglasi</name>
    <name type="common">Walking stick</name>
    <dbReference type="NCBI Taxonomy" id="61478"/>
    <lineage>
        <taxon>Eukaryota</taxon>
        <taxon>Metazoa</taxon>
        <taxon>Ecdysozoa</taxon>
        <taxon>Arthropoda</taxon>
        <taxon>Hexapoda</taxon>
        <taxon>Insecta</taxon>
        <taxon>Pterygota</taxon>
        <taxon>Neoptera</taxon>
        <taxon>Polyneoptera</taxon>
        <taxon>Phasmatodea</taxon>
        <taxon>Timematodea</taxon>
        <taxon>Timematoidea</taxon>
        <taxon>Timematidae</taxon>
        <taxon>Timema</taxon>
    </lineage>
</organism>
<dbReference type="EMBL" id="OA564367">
    <property type="protein sequence ID" value="CAD7194015.1"/>
    <property type="molecule type" value="Genomic_DNA"/>
</dbReference>
<evidence type="ECO:0000259" key="1">
    <source>
        <dbReference type="Pfam" id="PF13843"/>
    </source>
</evidence>
<protein>
    <recommendedName>
        <fullName evidence="1">PiggyBac transposable element-derived protein domain-containing protein</fullName>
    </recommendedName>
</protein>
<proteinExistence type="predicted"/>
<evidence type="ECO:0000313" key="2">
    <source>
        <dbReference type="EMBL" id="CAD7194015.1"/>
    </source>
</evidence>
<dbReference type="Pfam" id="PF13843">
    <property type="entry name" value="DDE_Tnp_1_7"/>
    <property type="match status" value="1"/>
</dbReference>
<feature type="domain" description="PiggyBac transposable element-derived protein" evidence="1">
    <location>
        <begin position="79"/>
        <end position="238"/>
    </location>
</feature>
<sequence length="249" mass="28297">MGPPENPLLSDEDREDEDFINPDINHLCGNQIRATTELHAKHLQDTGILSTIMGEEDIPEEYLENVNTPDNENKHFEILNICDNLTLDENDKFGKVRPLWLLLNKRWLHVFPKDANVSIDEAMAPYYGRRGAKQHIHGKPIRFGYKVWCLCSRLGYLVPGEPYQGASTENTHPELGVGGSVVIDLVDKSPHGQYSIYIDNLFTSVRLLEELKSKGHYCTVTIRSNRIEKASLEEAFTLKKKVKEVLTPS</sequence>
<accession>A0A7R8Z4A0</accession>
<dbReference type="InterPro" id="IPR052638">
    <property type="entry name" value="PiggyBac_TE-derived"/>
</dbReference>
<gene>
    <name evidence="2" type="ORF">TDIB3V08_LOCUS454</name>
</gene>
<dbReference type="PANTHER" id="PTHR47055">
    <property type="entry name" value="DDE_TNP_1_7 DOMAIN-CONTAINING PROTEIN"/>
    <property type="match status" value="1"/>
</dbReference>
<dbReference type="PANTHER" id="PTHR47055:SF2">
    <property type="entry name" value="PIGGYBAC TRANSPOSABLE ELEMENT-DERIVED PROTEIN 2-RELATED"/>
    <property type="match status" value="1"/>
</dbReference>
<dbReference type="InterPro" id="IPR029526">
    <property type="entry name" value="PGBD"/>
</dbReference>
<name>A0A7R8Z4A0_TIMDO</name>
<dbReference type="GO" id="GO:0043565">
    <property type="term" value="F:sequence-specific DNA binding"/>
    <property type="evidence" value="ECO:0007669"/>
    <property type="project" value="TreeGrafter"/>
</dbReference>